<dbReference type="PROSITE" id="PS50983">
    <property type="entry name" value="FE_B12_PBP"/>
    <property type="match status" value="1"/>
</dbReference>
<comment type="caution">
    <text evidence="2">The sequence shown here is derived from an EMBL/GenBank/DDBJ whole genome shotgun (WGS) entry which is preliminary data.</text>
</comment>
<sequence length="293" mass="30281">MIHMPCRIPRPIDVVLTAFVLALVVRGVAFAEGARAERILSLGGSVTEIVHALGEGDRLIARDATSSHPSEVEDLPDVGYLRTLSPEGVLSVDPDLIVAESGAGPPEALAILREAGIPYVAVPDARDRAGLSAKILAVADAIGVPEEGARLAAEVDVRLAEVAEGLPEGDERVLFLLSAAGGRLIAAGEGTSAEAMIEMAGAENALSGFDGYKPVTDEAVAEARPDVILMMDRGGDHGADDETLFAHPALIASPAADAQAVVRMDGLLLLGFGPRTPEAVETLAAEIGRVRGR</sequence>
<gene>
    <name evidence="2" type="ORF">BCF33_1351</name>
</gene>
<dbReference type="AlphaFoldDB" id="A0A2T0X9X3"/>
<dbReference type="SUPFAM" id="SSF53807">
    <property type="entry name" value="Helical backbone' metal receptor"/>
    <property type="match status" value="1"/>
</dbReference>
<dbReference type="RefSeq" id="WP_245883737.1">
    <property type="nucleotide sequence ID" value="NZ_PVTT01000001.1"/>
</dbReference>
<name>A0A2T0X9X3_9RHOB</name>
<dbReference type="EMBL" id="PVTT01000001">
    <property type="protein sequence ID" value="PRY95725.1"/>
    <property type="molecule type" value="Genomic_DNA"/>
</dbReference>
<dbReference type="InterPro" id="IPR050902">
    <property type="entry name" value="ABC_Transporter_SBP"/>
</dbReference>
<organism evidence="2 3">
    <name type="scientific">Hasllibacter halocynthiae</name>
    <dbReference type="NCBI Taxonomy" id="595589"/>
    <lineage>
        <taxon>Bacteria</taxon>
        <taxon>Pseudomonadati</taxon>
        <taxon>Pseudomonadota</taxon>
        <taxon>Alphaproteobacteria</taxon>
        <taxon>Rhodobacterales</taxon>
        <taxon>Roseobacteraceae</taxon>
        <taxon>Hasllibacter</taxon>
    </lineage>
</organism>
<dbReference type="InterPro" id="IPR002491">
    <property type="entry name" value="ABC_transptr_periplasmic_BD"/>
</dbReference>
<dbReference type="PANTHER" id="PTHR30535">
    <property type="entry name" value="VITAMIN B12-BINDING PROTEIN"/>
    <property type="match status" value="1"/>
</dbReference>
<evidence type="ECO:0000313" key="2">
    <source>
        <dbReference type="EMBL" id="PRY95725.1"/>
    </source>
</evidence>
<dbReference type="CDD" id="cd01149">
    <property type="entry name" value="HutB"/>
    <property type="match status" value="1"/>
</dbReference>
<dbReference type="Gene3D" id="3.40.50.1980">
    <property type="entry name" value="Nitrogenase molybdenum iron protein domain"/>
    <property type="match status" value="2"/>
</dbReference>
<dbReference type="Proteomes" id="UP000238801">
    <property type="component" value="Unassembled WGS sequence"/>
</dbReference>
<protein>
    <submittedName>
        <fullName evidence="2">Iron complex transport system substrate-binding protein</fullName>
    </submittedName>
</protein>
<feature type="domain" description="Fe/B12 periplasmic-binding" evidence="1">
    <location>
        <begin position="38"/>
        <end position="293"/>
    </location>
</feature>
<dbReference type="PANTHER" id="PTHR30535:SF4">
    <property type="entry name" value="HEMIN-BINDING PERIPLASMIC PROTEIN HMUT"/>
    <property type="match status" value="1"/>
</dbReference>
<evidence type="ECO:0000313" key="3">
    <source>
        <dbReference type="Proteomes" id="UP000238801"/>
    </source>
</evidence>
<keyword evidence="3" id="KW-1185">Reference proteome</keyword>
<evidence type="ECO:0000259" key="1">
    <source>
        <dbReference type="PROSITE" id="PS50983"/>
    </source>
</evidence>
<dbReference type="Pfam" id="PF01497">
    <property type="entry name" value="Peripla_BP_2"/>
    <property type="match status" value="1"/>
</dbReference>
<accession>A0A2T0X9X3</accession>
<reference evidence="2 3" key="1">
    <citation type="submission" date="2018-03" db="EMBL/GenBank/DDBJ databases">
        <title>Genomic Encyclopedia of Archaeal and Bacterial Type Strains, Phase II (KMG-II): from individual species to whole genera.</title>
        <authorList>
            <person name="Goeker M."/>
        </authorList>
    </citation>
    <scope>NUCLEOTIDE SEQUENCE [LARGE SCALE GENOMIC DNA]</scope>
    <source>
        <strain evidence="2 3">DSM 29318</strain>
    </source>
</reference>
<proteinExistence type="predicted"/>